<dbReference type="EMBL" id="CATNWA010009570">
    <property type="protein sequence ID" value="CAI9558213.1"/>
    <property type="molecule type" value="Genomic_DNA"/>
</dbReference>
<dbReference type="Proteomes" id="UP001162483">
    <property type="component" value="Unassembled WGS sequence"/>
</dbReference>
<keyword evidence="2" id="KW-1185">Reference proteome</keyword>
<protein>
    <submittedName>
        <fullName evidence="1">Uncharacterized protein</fullName>
    </submittedName>
</protein>
<organism evidence="1 2">
    <name type="scientific">Staurois parvus</name>
    <dbReference type="NCBI Taxonomy" id="386267"/>
    <lineage>
        <taxon>Eukaryota</taxon>
        <taxon>Metazoa</taxon>
        <taxon>Chordata</taxon>
        <taxon>Craniata</taxon>
        <taxon>Vertebrata</taxon>
        <taxon>Euteleostomi</taxon>
        <taxon>Amphibia</taxon>
        <taxon>Batrachia</taxon>
        <taxon>Anura</taxon>
        <taxon>Neobatrachia</taxon>
        <taxon>Ranoidea</taxon>
        <taxon>Ranidae</taxon>
        <taxon>Staurois</taxon>
    </lineage>
</organism>
<sequence>MISTQLFISVGENMSLCWCQWGKNAPSLVAVERKNVLLLVSVRGMVSTVGVSGKNGASLLVSVGGM</sequence>
<name>A0ABN9CFB8_9NEOB</name>
<proteinExistence type="predicted"/>
<comment type="caution">
    <text evidence="1">The sequence shown here is derived from an EMBL/GenBank/DDBJ whole genome shotgun (WGS) entry which is preliminary data.</text>
</comment>
<feature type="non-terminal residue" evidence="1">
    <location>
        <position position="66"/>
    </location>
</feature>
<evidence type="ECO:0000313" key="2">
    <source>
        <dbReference type="Proteomes" id="UP001162483"/>
    </source>
</evidence>
<accession>A0ABN9CFB8</accession>
<gene>
    <name evidence="1" type="ORF">SPARVUS_LOCUS4858942</name>
</gene>
<reference evidence="1" key="1">
    <citation type="submission" date="2023-05" db="EMBL/GenBank/DDBJ databases">
        <authorList>
            <person name="Stuckert A."/>
        </authorList>
    </citation>
    <scope>NUCLEOTIDE SEQUENCE</scope>
</reference>
<evidence type="ECO:0000313" key="1">
    <source>
        <dbReference type="EMBL" id="CAI9558213.1"/>
    </source>
</evidence>